<dbReference type="STRING" id="371731.Rsw2DRAFT_2890"/>
<dbReference type="Pfam" id="PF01791">
    <property type="entry name" value="DeoC"/>
    <property type="match status" value="1"/>
</dbReference>
<dbReference type="NCBIfam" id="NF006081">
    <property type="entry name" value="PRK08227.1"/>
    <property type="match status" value="1"/>
</dbReference>
<dbReference type="Proteomes" id="UP000010121">
    <property type="component" value="Unassembled WGS sequence"/>
</dbReference>
<dbReference type="InterPro" id="IPR050456">
    <property type="entry name" value="DeoC/FbaB_aldolase"/>
</dbReference>
<comment type="caution">
    <text evidence="1">The sequence shown here is derived from an EMBL/GenBank/DDBJ whole genome shotgun (WGS) entry which is preliminary data.</text>
</comment>
<dbReference type="EMBL" id="ACYY01000024">
    <property type="protein sequence ID" value="EEW24171.1"/>
    <property type="molecule type" value="Genomic_DNA"/>
</dbReference>
<reference evidence="1 2" key="1">
    <citation type="submission" date="2009-08" db="EMBL/GenBank/DDBJ databases">
        <title>The draft genome of Rhodobacter sp. SW2.</title>
        <authorList>
            <consortium name="US DOE Joint Genome Institute (JGI-PGF)"/>
            <person name="Lucas S."/>
            <person name="Copeland A."/>
            <person name="Lapidus A."/>
            <person name="Glavina del Rio T."/>
            <person name="Tice H."/>
            <person name="Bruce D."/>
            <person name="Goodwin L."/>
            <person name="Pitluck S."/>
            <person name="Larimer F."/>
            <person name="Land M.L."/>
            <person name="Hauser L."/>
            <person name="Emerson D."/>
        </authorList>
    </citation>
    <scope>NUCLEOTIDE SEQUENCE [LARGE SCALE GENOMIC DNA]</scope>
    <source>
        <strain evidence="1 2">SW2</strain>
    </source>
</reference>
<dbReference type="AlphaFoldDB" id="C8S4B2"/>
<gene>
    <name evidence="1" type="ORF">Rsw2DRAFT_2890</name>
</gene>
<name>C8S4B2_9RHOB</name>
<dbReference type="Gene3D" id="3.20.20.70">
    <property type="entry name" value="Aldolase class I"/>
    <property type="match status" value="1"/>
</dbReference>
<dbReference type="PANTHER" id="PTHR47916:SF1">
    <property type="entry name" value="3-HYDROXY-5-PHOSPHONOOXYPENTANE-2,4-DIONE THIOLASE"/>
    <property type="match status" value="1"/>
</dbReference>
<dbReference type="InterPro" id="IPR041720">
    <property type="entry name" value="FbaB-like"/>
</dbReference>
<dbReference type="SUPFAM" id="SSF51569">
    <property type="entry name" value="Aldolase"/>
    <property type="match status" value="1"/>
</dbReference>
<dbReference type="RefSeq" id="WP_008032219.1">
    <property type="nucleotide sequence ID" value="NZ_ACYY01000024.1"/>
</dbReference>
<organism evidence="1 2">
    <name type="scientific">Rhodobacter ferrooxidans</name>
    <dbReference type="NCBI Taxonomy" id="371731"/>
    <lineage>
        <taxon>Bacteria</taxon>
        <taxon>Pseudomonadati</taxon>
        <taxon>Pseudomonadota</taxon>
        <taxon>Alphaproteobacteria</taxon>
        <taxon>Rhodobacterales</taxon>
        <taxon>Rhodobacter group</taxon>
        <taxon>Rhodobacter</taxon>
    </lineage>
</organism>
<evidence type="ECO:0000313" key="2">
    <source>
        <dbReference type="Proteomes" id="UP000010121"/>
    </source>
</evidence>
<dbReference type="InterPro" id="IPR013785">
    <property type="entry name" value="Aldolase_TIM"/>
</dbReference>
<dbReference type="InterPro" id="IPR002915">
    <property type="entry name" value="DeoC/FbaB/LacD_aldolase"/>
</dbReference>
<keyword evidence="2" id="KW-1185">Reference proteome</keyword>
<sequence length="297" mass="31927">MADLDDIKDGKDFGIGTPPDMGSFHVKGAAHYDWGMKNRLSRIFNPKSGRTVMLAFDHGYFQGPTTGLERIDLSIVPLAEHADVLMCTRGGLRACIPPSITKPVVLRCSGGNSILTELSNETVAVDIDDAIRLDAAAMAAQVYIGSEYEHKSISNVIKLLDSGLRYGIPTLAVTGVGKDMVRDARYFGLATRIAAEIGAQYVKSYYTDTGFERVTAGCPVPIVIAGGKKLPELEALDMAWKAIDQGAAGVDMGRNIFQAEDPVAMIKAVARVVHDLETPAQAFAYYNDLKAENAAKA</sequence>
<evidence type="ECO:0000313" key="1">
    <source>
        <dbReference type="EMBL" id="EEW24171.1"/>
    </source>
</evidence>
<protein>
    <submittedName>
        <fullName evidence="1">Deoxyribose-phosphate aldolase/phospho-2-dehydro-3-deoxyheptonate aldolase</fullName>
    </submittedName>
</protein>
<dbReference type="GO" id="GO:0004332">
    <property type="term" value="F:fructose-bisphosphate aldolase activity"/>
    <property type="evidence" value="ECO:0007669"/>
    <property type="project" value="InterPro"/>
</dbReference>
<dbReference type="eggNOG" id="COG1830">
    <property type="taxonomic scope" value="Bacteria"/>
</dbReference>
<dbReference type="SMART" id="SM01133">
    <property type="entry name" value="DeoC"/>
    <property type="match status" value="1"/>
</dbReference>
<accession>C8S4B2</accession>
<proteinExistence type="predicted"/>
<dbReference type="CDD" id="cd00958">
    <property type="entry name" value="DhnA"/>
    <property type="match status" value="1"/>
</dbReference>
<dbReference type="PIRSF" id="PIRSF038992">
    <property type="entry name" value="Aldolase_Ia"/>
    <property type="match status" value="1"/>
</dbReference>
<dbReference type="PANTHER" id="PTHR47916">
    <property type="entry name" value="FRUCTOSE-BISPHOSPHATE ALDOLASE CLASS 1"/>
    <property type="match status" value="1"/>
</dbReference>
<dbReference type="OrthoDB" id="5915071at2"/>